<dbReference type="PRINTS" id="PR00801">
    <property type="entry name" value="ADRENOMEDULN"/>
</dbReference>
<dbReference type="GO" id="GO:0005179">
    <property type="term" value="F:hormone activity"/>
    <property type="evidence" value="ECO:0007669"/>
    <property type="project" value="UniProtKB-KW"/>
</dbReference>
<keyword evidence="4" id="KW-0165">Cleavage on pair of basic residues</keyword>
<feature type="chain" id="PRO_5035001665" description="Pro-adrenomedullin" evidence="13">
    <location>
        <begin position="23"/>
        <end position="205"/>
    </location>
</feature>
<feature type="compositionally biased region" description="Basic and acidic residues" evidence="12">
    <location>
        <begin position="128"/>
        <end position="137"/>
    </location>
</feature>
<evidence type="ECO:0000313" key="15">
    <source>
        <dbReference type="Proteomes" id="UP000694545"/>
    </source>
</evidence>
<feature type="disulfide bond" evidence="11">
    <location>
        <begin position="111"/>
        <end position="116"/>
    </location>
</feature>
<organism evidence="14 15">
    <name type="scientific">Varanus komodoensis</name>
    <name type="common">Komodo dragon</name>
    <dbReference type="NCBI Taxonomy" id="61221"/>
    <lineage>
        <taxon>Eukaryota</taxon>
        <taxon>Metazoa</taxon>
        <taxon>Chordata</taxon>
        <taxon>Craniata</taxon>
        <taxon>Vertebrata</taxon>
        <taxon>Euteleostomi</taxon>
        <taxon>Lepidosauria</taxon>
        <taxon>Squamata</taxon>
        <taxon>Bifurcata</taxon>
        <taxon>Unidentata</taxon>
        <taxon>Episquamata</taxon>
        <taxon>Toxicofera</taxon>
        <taxon>Anguimorpha</taxon>
        <taxon>Paleoanguimorpha</taxon>
        <taxon>Varanoidea</taxon>
        <taxon>Varanidae</taxon>
        <taxon>Varanus</taxon>
    </lineage>
</organism>
<dbReference type="GeneID" id="123021413"/>
<dbReference type="OMA" id="QSFLYCC"/>
<dbReference type="CTD" id="133"/>
<comment type="similarity">
    <text evidence="2">Belongs to the adrenomedullin family.</text>
</comment>
<comment type="function">
    <text evidence="10">ADM function is mediated by the CALCRL-RAMP2 and CALCRL-RAMP3 receptor complexes with ADM showing the highest potency for the CALCRL-RAMP2 complex.</text>
</comment>
<evidence type="ECO:0000256" key="1">
    <source>
        <dbReference type="ARBA" id="ARBA00004613"/>
    </source>
</evidence>
<comment type="subcellular location">
    <subcellularLocation>
        <location evidence="1">Secreted</location>
    </subcellularLocation>
</comment>
<keyword evidence="7" id="KW-0027">Amidation</keyword>
<gene>
    <name evidence="14" type="primary">ADM</name>
</gene>
<accession>A0A8D2LIE0</accession>
<dbReference type="RefSeq" id="XP_044282075.1">
    <property type="nucleotide sequence ID" value="XM_044426140.1"/>
</dbReference>
<dbReference type="PANTHER" id="PTHR23414:SF3">
    <property type="entry name" value="PRO-ADRENOMEDULLIN"/>
    <property type="match status" value="1"/>
</dbReference>
<evidence type="ECO:0000256" key="10">
    <source>
        <dbReference type="ARBA" id="ARBA00049577"/>
    </source>
</evidence>
<evidence type="ECO:0000256" key="2">
    <source>
        <dbReference type="ARBA" id="ARBA00010575"/>
    </source>
</evidence>
<keyword evidence="8 11" id="KW-1015">Disulfide bond</keyword>
<dbReference type="AlphaFoldDB" id="A0A8D2LIE0"/>
<dbReference type="Ensembl" id="ENSVKKT00000023106.1">
    <property type="protein sequence ID" value="ENSVKKP00000022547.1"/>
    <property type="gene ID" value="ENSVKKG00000015002.1"/>
</dbReference>
<reference evidence="14" key="1">
    <citation type="submission" date="2025-08" db="UniProtKB">
        <authorList>
            <consortium name="Ensembl"/>
        </authorList>
    </citation>
    <scope>IDENTIFICATION</scope>
</reference>
<dbReference type="PANTHER" id="PTHR23414">
    <property type="entry name" value="ADRENOMEDULLIN, ADM"/>
    <property type="match status" value="1"/>
</dbReference>
<sequence length="205" mass="22503">MKVVSFALVYLASVSVFGVKTAKLDVASDFKRRWSKWAVSRVRRDLTSAAALLSTGQAADANVPSVIRTQDVKGESGMAQPSRPEVGRIRVKRYRQSVNSGSSFQALRIGCRLGTCNTHNLQQKIFHLNDKDKDSHHPPRKISAHGYGRRRRSLADIRARAPSAASQRSDGVASSSSSSALSRLVRALAAQRPARPSRSRLLRKI</sequence>
<dbReference type="Proteomes" id="UP000694545">
    <property type="component" value="Unplaced"/>
</dbReference>
<evidence type="ECO:0000256" key="8">
    <source>
        <dbReference type="ARBA" id="ARBA00023157"/>
    </source>
</evidence>
<dbReference type="GO" id="GO:0031700">
    <property type="term" value="F:adrenomedullin receptor binding"/>
    <property type="evidence" value="ECO:0007669"/>
    <property type="project" value="TreeGrafter"/>
</dbReference>
<evidence type="ECO:0000256" key="12">
    <source>
        <dbReference type="SAM" id="MobiDB-lite"/>
    </source>
</evidence>
<evidence type="ECO:0000256" key="11">
    <source>
        <dbReference type="PIRSR" id="PIRSR621116-50"/>
    </source>
</evidence>
<proteinExistence type="inferred from homology"/>
<protein>
    <recommendedName>
        <fullName evidence="9">Pro-adrenomedullin</fullName>
    </recommendedName>
</protein>
<dbReference type="GO" id="GO:0005615">
    <property type="term" value="C:extracellular space"/>
    <property type="evidence" value="ECO:0007669"/>
    <property type="project" value="TreeGrafter"/>
</dbReference>
<keyword evidence="5" id="KW-0372">Hormone</keyword>
<dbReference type="KEGG" id="vko:123021413"/>
<dbReference type="GO" id="GO:0010460">
    <property type="term" value="P:positive regulation of heart rate"/>
    <property type="evidence" value="ECO:0007669"/>
    <property type="project" value="TreeGrafter"/>
</dbReference>
<dbReference type="GO" id="GO:0007189">
    <property type="term" value="P:adenylate cyclase-activating G protein-coupled receptor signaling pathway"/>
    <property type="evidence" value="ECO:0007669"/>
    <property type="project" value="TreeGrafter"/>
</dbReference>
<evidence type="ECO:0000256" key="13">
    <source>
        <dbReference type="SAM" id="SignalP"/>
    </source>
</evidence>
<name>A0A8D2LIE0_VARKO</name>
<evidence type="ECO:0000313" key="14">
    <source>
        <dbReference type="Ensembl" id="ENSVKKP00000022547.1"/>
    </source>
</evidence>
<dbReference type="GO" id="GO:1990410">
    <property type="term" value="P:adrenomedullin receptor signaling pathway"/>
    <property type="evidence" value="ECO:0007669"/>
    <property type="project" value="TreeGrafter"/>
</dbReference>
<dbReference type="InterPro" id="IPR001710">
    <property type="entry name" value="Pro-ADM"/>
</dbReference>
<keyword evidence="15" id="KW-1185">Reference proteome</keyword>
<dbReference type="InterPro" id="IPR021116">
    <property type="entry name" value="Calcitonin/adrenomedullin"/>
</dbReference>
<evidence type="ECO:0000256" key="9">
    <source>
        <dbReference type="ARBA" id="ARBA00023472"/>
    </source>
</evidence>
<evidence type="ECO:0000256" key="5">
    <source>
        <dbReference type="ARBA" id="ARBA00022702"/>
    </source>
</evidence>
<dbReference type="GO" id="GO:0003073">
    <property type="term" value="P:regulation of systemic arterial blood pressure"/>
    <property type="evidence" value="ECO:0007669"/>
    <property type="project" value="TreeGrafter"/>
</dbReference>
<keyword evidence="6 13" id="KW-0732">Signal</keyword>
<evidence type="ECO:0000256" key="7">
    <source>
        <dbReference type="ARBA" id="ARBA00022815"/>
    </source>
</evidence>
<feature type="compositionally biased region" description="Basic residues" evidence="12">
    <location>
        <begin position="138"/>
        <end position="152"/>
    </location>
</feature>
<evidence type="ECO:0000256" key="3">
    <source>
        <dbReference type="ARBA" id="ARBA00022525"/>
    </source>
</evidence>
<feature type="compositionally biased region" description="Low complexity" evidence="12">
    <location>
        <begin position="160"/>
        <end position="180"/>
    </location>
</feature>
<feature type="signal peptide" evidence="13">
    <location>
        <begin position="1"/>
        <end position="22"/>
    </location>
</feature>
<evidence type="ECO:0000256" key="4">
    <source>
        <dbReference type="ARBA" id="ARBA00022685"/>
    </source>
</evidence>
<keyword evidence="3" id="KW-0964">Secreted</keyword>
<dbReference type="OrthoDB" id="8771893at2759"/>
<feature type="region of interest" description="Disordered" evidence="12">
    <location>
        <begin position="128"/>
        <end position="180"/>
    </location>
</feature>
<evidence type="ECO:0000256" key="6">
    <source>
        <dbReference type="ARBA" id="ARBA00022729"/>
    </source>
</evidence>
<dbReference type="InterPro" id="IPR051665">
    <property type="entry name" value="Adrenomedullin-reg_peptide"/>
</dbReference>
<dbReference type="Pfam" id="PF00214">
    <property type="entry name" value="Calc_CGRP_IAPP"/>
    <property type="match status" value="1"/>
</dbReference>
<reference evidence="14" key="2">
    <citation type="submission" date="2025-09" db="UniProtKB">
        <authorList>
            <consortium name="Ensembl"/>
        </authorList>
    </citation>
    <scope>IDENTIFICATION</scope>
</reference>